<evidence type="ECO:0000313" key="1">
    <source>
        <dbReference type="EMBL" id="CAI9618100.1"/>
    </source>
</evidence>
<keyword evidence="2" id="KW-1185">Reference proteome</keyword>
<organism evidence="1 2">
    <name type="scientific">Staurois parvus</name>
    <dbReference type="NCBI Taxonomy" id="386267"/>
    <lineage>
        <taxon>Eukaryota</taxon>
        <taxon>Metazoa</taxon>
        <taxon>Chordata</taxon>
        <taxon>Craniata</taxon>
        <taxon>Vertebrata</taxon>
        <taxon>Euteleostomi</taxon>
        <taxon>Amphibia</taxon>
        <taxon>Batrachia</taxon>
        <taxon>Anura</taxon>
        <taxon>Neobatrachia</taxon>
        <taxon>Ranoidea</taxon>
        <taxon>Ranidae</taxon>
        <taxon>Staurois</taxon>
    </lineage>
</organism>
<evidence type="ECO:0000313" key="2">
    <source>
        <dbReference type="Proteomes" id="UP001162483"/>
    </source>
</evidence>
<evidence type="ECO:0008006" key="3">
    <source>
        <dbReference type="Google" id="ProtNLM"/>
    </source>
</evidence>
<comment type="caution">
    <text evidence="1">The sequence shown here is derived from an EMBL/GenBank/DDBJ whole genome shotgun (WGS) entry which is preliminary data.</text>
</comment>
<feature type="non-terminal residue" evidence="1">
    <location>
        <position position="103"/>
    </location>
</feature>
<sequence>MALAGILRTSYMICMLFATTMEPCKVVTIQLTVRTLWMACGTALMTAKCRHLQKMKCASQRLISFSISDAQQCHPGQQTVLWQVPQAHHFVTTGFPGSLGADN</sequence>
<reference evidence="1" key="1">
    <citation type="submission" date="2023-05" db="EMBL/GenBank/DDBJ databases">
        <authorList>
            <person name="Stuckert A."/>
        </authorList>
    </citation>
    <scope>NUCLEOTIDE SEQUENCE</scope>
</reference>
<gene>
    <name evidence="1" type="ORF">SPARVUS_LOCUS15637626</name>
</gene>
<dbReference type="Proteomes" id="UP001162483">
    <property type="component" value="Unassembled WGS sequence"/>
</dbReference>
<accession>A0ABN9H8L0</accession>
<proteinExistence type="predicted"/>
<protein>
    <recommendedName>
        <fullName evidence="3">Secreted protein</fullName>
    </recommendedName>
</protein>
<name>A0ABN9H8L0_9NEOB</name>
<dbReference type="EMBL" id="CATNWA010020386">
    <property type="protein sequence ID" value="CAI9618100.1"/>
    <property type="molecule type" value="Genomic_DNA"/>
</dbReference>